<evidence type="ECO:0000256" key="6">
    <source>
        <dbReference type="ARBA" id="ARBA00022552"/>
    </source>
</evidence>
<dbReference type="EC" id="2.1.1.193" evidence="3 12"/>
<comment type="caution">
    <text evidence="15">The sequence shown here is derived from an EMBL/GenBank/DDBJ whole genome shotgun (WGS) entry which is preliminary data.</text>
</comment>
<dbReference type="InterPro" id="IPR029026">
    <property type="entry name" value="tRNA_m1G_MTases_N"/>
</dbReference>
<feature type="domain" description="Ribosomal RNA small subunit methyltransferase E methyltransferase" evidence="13">
    <location>
        <begin position="72"/>
        <end position="230"/>
    </location>
</feature>
<keyword evidence="7 12" id="KW-0489">Methyltransferase</keyword>
<dbReference type="Gene3D" id="3.40.1280.10">
    <property type="match status" value="1"/>
</dbReference>
<dbReference type="NCBIfam" id="NF008697">
    <property type="entry name" value="PRK11713.4-1"/>
    <property type="match status" value="1"/>
</dbReference>
<evidence type="ECO:0000256" key="2">
    <source>
        <dbReference type="ARBA" id="ARBA00005528"/>
    </source>
</evidence>
<evidence type="ECO:0000256" key="9">
    <source>
        <dbReference type="ARBA" id="ARBA00022691"/>
    </source>
</evidence>
<keyword evidence="6 12" id="KW-0698">rRNA processing</keyword>
<dbReference type="InterPro" id="IPR006700">
    <property type="entry name" value="RsmE"/>
</dbReference>
<dbReference type="PANTHER" id="PTHR30027:SF3">
    <property type="entry name" value="16S RRNA (URACIL(1498)-N(3))-METHYLTRANSFERASE"/>
    <property type="match status" value="1"/>
</dbReference>
<keyword evidence="5 12" id="KW-0963">Cytoplasm</keyword>
<keyword evidence="9 12" id="KW-0949">S-adenosyl-L-methionine</keyword>
<proteinExistence type="inferred from homology"/>
<evidence type="ECO:0000256" key="1">
    <source>
        <dbReference type="ARBA" id="ARBA00004496"/>
    </source>
</evidence>
<keyword evidence="8 12" id="KW-0808">Transferase</keyword>
<keyword evidence="16" id="KW-1185">Reference proteome</keyword>
<comment type="catalytic activity">
    <reaction evidence="11 12">
        <text>uridine(1498) in 16S rRNA + S-adenosyl-L-methionine = N(3)-methyluridine(1498) in 16S rRNA + S-adenosyl-L-homocysteine + H(+)</text>
        <dbReference type="Rhea" id="RHEA:42920"/>
        <dbReference type="Rhea" id="RHEA-COMP:10283"/>
        <dbReference type="Rhea" id="RHEA-COMP:10284"/>
        <dbReference type="ChEBI" id="CHEBI:15378"/>
        <dbReference type="ChEBI" id="CHEBI:57856"/>
        <dbReference type="ChEBI" id="CHEBI:59789"/>
        <dbReference type="ChEBI" id="CHEBI:65315"/>
        <dbReference type="ChEBI" id="CHEBI:74502"/>
        <dbReference type="EC" id="2.1.1.193"/>
    </reaction>
</comment>
<dbReference type="InterPro" id="IPR029028">
    <property type="entry name" value="Alpha/beta_knot_MTases"/>
</dbReference>
<dbReference type="InterPro" id="IPR015947">
    <property type="entry name" value="PUA-like_sf"/>
</dbReference>
<evidence type="ECO:0000256" key="10">
    <source>
        <dbReference type="ARBA" id="ARBA00025699"/>
    </source>
</evidence>
<name>A0ABW6IF52_9CYAN</name>
<accession>A0ABW6IF52</accession>
<evidence type="ECO:0000256" key="3">
    <source>
        <dbReference type="ARBA" id="ARBA00012328"/>
    </source>
</evidence>
<organism evidence="15 16">
    <name type="scientific">Almyronema epifaneia S1</name>
    <dbReference type="NCBI Taxonomy" id="2991925"/>
    <lineage>
        <taxon>Bacteria</taxon>
        <taxon>Bacillati</taxon>
        <taxon>Cyanobacteriota</taxon>
        <taxon>Cyanophyceae</taxon>
        <taxon>Nodosilineales</taxon>
        <taxon>Nodosilineaceae</taxon>
        <taxon>Almyronema</taxon>
        <taxon>Almyronema epifaneia</taxon>
    </lineage>
</organism>
<dbReference type="NCBIfam" id="TIGR00046">
    <property type="entry name" value="RsmE family RNA methyltransferase"/>
    <property type="match status" value="1"/>
</dbReference>
<protein>
    <recommendedName>
        <fullName evidence="4 12">Ribosomal RNA small subunit methyltransferase E</fullName>
        <ecNumber evidence="3 12">2.1.1.193</ecNumber>
    </recommendedName>
</protein>
<feature type="domain" description="Ribosomal RNA small subunit methyltransferase E PUA-like" evidence="14">
    <location>
        <begin position="21"/>
        <end position="54"/>
    </location>
</feature>
<evidence type="ECO:0000313" key="15">
    <source>
        <dbReference type="EMBL" id="MFE4106305.1"/>
    </source>
</evidence>
<dbReference type="RefSeq" id="WP_377963934.1">
    <property type="nucleotide sequence ID" value="NZ_JBHZOL010000061.1"/>
</dbReference>
<dbReference type="Proteomes" id="UP001600165">
    <property type="component" value="Unassembled WGS sequence"/>
</dbReference>
<dbReference type="Pfam" id="PF20260">
    <property type="entry name" value="PUA_4"/>
    <property type="match status" value="1"/>
</dbReference>
<comment type="subcellular location">
    <subcellularLocation>
        <location evidence="1 12">Cytoplasm</location>
    </subcellularLocation>
</comment>
<dbReference type="PIRSF" id="PIRSF015601">
    <property type="entry name" value="MTase_slr0722"/>
    <property type="match status" value="1"/>
</dbReference>
<dbReference type="InterPro" id="IPR046887">
    <property type="entry name" value="RsmE_PUA-like"/>
</dbReference>
<evidence type="ECO:0000256" key="7">
    <source>
        <dbReference type="ARBA" id="ARBA00022603"/>
    </source>
</evidence>
<evidence type="ECO:0000313" key="16">
    <source>
        <dbReference type="Proteomes" id="UP001600165"/>
    </source>
</evidence>
<comment type="function">
    <text evidence="10 12">Specifically methylates the N3 position of the uracil ring of uridine 1498 (m3U1498) in 16S rRNA. Acts on the fully assembled 30S ribosomal subunit.</text>
</comment>
<dbReference type="GO" id="GO:0032259">
    <property type="term" value="P:methylation"/>
    <property type="evidence" value="ECO:0007669"/>
    <property type="project" value="UniProtKB-KW"/>
</dbReference>
<dbReference type="Pfam" id="PF04452">
    <property type="entry name" value="Methyltrans_RNA"/>
    <property type="match status" value="1"/>
</dbReference>
<gene>
    <name evidence="15" type="ORF">ACFVKH_08460</name>
</gene>
<sequence length="244" mass="26532">MQRLTITSAQLQANHIQLTLEQQHYLRRVLRLQAGDRFLALDGRGQQWLAMLTDSAATAQLLDAVAAESVPLPQVVLAAALPKGSGFDEVVRQATELGVTEIWPLISDRTLLRPSAQKLTRWQRIATEAAEQSERLVVPVVDEPRSFKQLLQTTAADQPLYLCSARQQQPHLLTCLLERPSAALLVATGPEGGWTTAEVNEAIAAGYQVVSLGSTVLRAVTAPLAALTLINAVYTLKSERLKGV</sequence>
<evidence type="ECO:0000256" key="5">
    <source>
        <dbReference type="ARBA" id="ARBA00022490"/>
    </source>
</evidence>
<comment type="similarity">
    <text evidence="2 12">Belongs to the RNA methyltransferase RsmE family.</text>
</comment>
<evidence type="ECO:0000256" key="11">
    <source>
        <dbReference type="ARBA" id="ARBA00047944"/>
    </source>
</evidence>
<dbReference type="EMBL" id="JBHZOL010000061">
    <property type="protein sequence ID" value="MFE4106305.1"/>
    <property type="molecule type" value="Genomic_DNA"/>
</dbReference>
<evidence type="ECO:0000256" key="4">
    <source>
        <dbReference type="ARBA" id="ARBA00013673"/>
    </source>
</evidence>
<reference evidence="15 16" key="1">
    <citation type="submission" date="2024-10" db="EMBL/GenBank/DDBJ databases">
        <authorList>
            <person name="Ratan Roy A."/>
            <person name="Morales Sandoval P.H."/>
            <person name="De Los Santos Villalobos S."/>
            <person name="Chakraborty S."/>
            <person name="Mukherjee J."/>
        </authorList>
    </citation>
    <scope>NUCLEOTIDE SEQUENCE [LARGE SCALE GENOMIC DNA]</scope>
    <source>
        <strain evidence="15 16">S1</strain>
    </source>
</reference>
<evidence type="ECO:0000259" key="13">
    <source>
        <dbReference type="Pfam" id="PF04452"/>
    </source>
</evidence>
<dbReference type="SUPFAM" id="SSF88697">
    <property type="entry name" value="PUA domain-like"/>
    <property type="match status" value="1"/>
</dbReference>
<evidence type="ECO:0000256" key="12">
    <source>
        <dbReference type="PIRNR" id="PIRNR015601"/>
    </source>
</evidence>
<evidence type="ECO:0000256" key="8">
    <source>
        <dbReference type="ARBA" id="ARBA00022679"/>
    </source>
</evidence>
<dbReference type="PANTHER" id="PTHR30027">
    <property type="entry name" value="RIBOSOMAL RNA SMALL SUBUNIT METHYLTRANSFERASE E"/>
    <property type="match status" value="1"/>
</dbReference>
<dbReference type="CDD" id="cd18084">
    <property type="entry name" value="RsmE-like"/>
    <property type="match status" value="1"/>
</dbReference>
<dbReference type="InterPro" id="IPR046886">
    <property type="entry name" value="RsmE_MTase_dom"/>
</dbReference>
<dbReference type="GO" id="GO:0008168">
    <property type="term" value="F:methyltransferase activity"/>
    <property type="evidence" value="ECO:0007669"/>
    <property type="project" value="UniProtKB-KW"/>
</dbReference>
<evidence type="ECO:0000259" key="14">
    <source>
        <dbReference type="Pfam" id="PF20260"/>
    </source>
</evidence>
<dbReference type="SUPFAM" id="SSF75217">
    <property type="entry name" value="alpha/beta knot"/>
    <property type="match status" value="1"/>
</dbReference>